<keyword evidence="1 5" id="KW-0378">Hydrolase</keyword>
<dbReference type="Gene3D" id="3.40.50.1820">
    <property type="entry name" value="alpha/beta hydrolase"/>
    <property type="match status" value="1"/>
</dbReference>
<organism evidence="5 6">
    <name type="scientific">Sphingomonas ginkgonis</name>
    <dbReference type="NCBI Taxonomy" id="2315330"/>
    <lineage>
        <taxon>Bacteria</taxon>
        <taxon>Pseudomonadati</taxon>
        <taxon>Pseudomonadota</taxon>
        <taxon>Alphaproteobacteria</taxon>
        <taxon>Sphingomonadales</taxon>
        <taxon>Sphingomonadaceae</taxon>
        <taxon>Sphingomonas</taxon>
    </lineage>
</organism>
<proteinExistence type="predicted"/>
<dbReference type="AlphaFoldDB" id="A0A429V9I1"/>
<feature type="domain" description="Dienelactone hydrolase" evidence="4">
    <location>
        <begin position="164"/>
        <end position="276"/>
    </location>
</feature>
<gene>
    <name evidence="5" type="ORF">HMF7854_07190</name>
</gene>
<dbReference type="Proteomes" id="UP000274661">
    <property type="component" value="Unassembled WGS sequence"/>
</dbReference>
<dbReference type="InterPro" id="IPR050300">
    <property type="entry name" value="GDXG_lipolytic_enzyme"/>
</dbReference>
<dbReference type="InterPro" id="IPR029058">
    <property type="entry name" value="AB_hydrolase_fold"/>
</dbReference>
<name>A0A429V9I1_9SPHN</name>
<dbReference type="SUPFAM" id="SSF53474">
    <property type="entry name" value="alpha/beta-Hydrolases"/>
    <property type="match status" value="1"/>
</dbReference>
<comment type="caution">
    <text evidence="5">The sequence shown here is derived from an EMBL/GenBank/DDBJ whole genome shotgun (WGS) entry which is preliminary data.</text>
</comment>
<reference evidence="5 6" key="1">
    <citation type="submission" date="2018-12" db="EMBL/GenBank/DDBJ databases">
        <title>Sphingomonas sp. HMF7854 Genome sequencing and assembly.</title>
        <authorList>
            <person name="Cha I."/>
            <person name="Kang H."/>
            <person name="Kim H."/>
            <person name="Kang J."/>
            <person name="Joh K."/>
        </authorList>
    </citation>
    <scope>NUCLEOTIDE SEQUENCE [LARGE SCALE GENOMIC DNA]</scope>
    <source>
        <strain evidence="5 6">HMF7854</strain>
    </source>
</reference>
<dbReference type="Pfam" id="PF01738">
    <property type="entry name" value="DLH"/>
    <property type="match status" value="1"/>
</dbReference>
<accession>A0A429V9I1</accession>
<dbReference type="InterPro" id="IPR002925">
    <property type="entry name" value="Dienelactn_hydro"/>
</dbReference>
<evidence type="ECO:0000259" key="4">
    <source>
        <dbReference type="Pfam" id="PF01738"/>
    </source>
</evidence>
<dbReference type="PANTHER" id="PTHR48081:SF6">
    <property type="entry name" value="PEPTIDASE S9 PROLYL OLIGOPEPTIDASE CATALYTIC DOMAIN-CONTAINING PROTEIN"/>
    <property type="match status" value="1"/>
</dbReference>
<keyword evidence="6" id="KW-1185">Reference proteome</keyword>
<evidence type="ECO:0000256" key="1">
    <source>
        <dbReference type="ARBA" id="ARBA00022801"/>
    </source>
</evidence>
<evidence type="ECO:0000256" key="2">
    <source>
        <dbReference type="SAM" id="MobiDB-lite"/>
    </source>
</evidence>
<feature type="chain" id="PRO_5019263828" evidence="3">
    <location>
        <begin position="22"/>
        <end position="307"/>
    </location>
</feature>
<keyword evidence="3" id="KW-0732">Signal</keyword>
<dbReference type="EMBL" id="RWJF01000001">
    <property type="protein sequence ID" value="RST30641.1"/>
    <property type="molecule type" value="Genomic_DNA"/>
</dbReference>
<evidence type="ECO:0000256" key="3">
    <source>
        <dbReference type="SAM" id="SignalP"/>
    </source>
</evidence>
<feature type="compositionally biased region" description="Pro residues" evidence="2">
    <location>
        <begin position="24"/>
        <end position="36"/>
    </location>
</feature>
<feature type="signal peptide" evidence="3">
    <location>
        <begin position="1"/>
        <end position="21"/>
    </location>
</feature>
<feature type="region of interest" description="Disordered" evidence="2">
    <location>
        <begin position="21"/>
        <end position="40"/>
    </location>
</feature>
<dbReference type="GO" id="GO:0016787">
    <property type="term" value="F:hydrolase activity"/>
    <property type="evidence" value="ECO:0007669"/>
    <property type="project" value="UniProtKB-KW"/>
</dbReference>
<protein>
    <submittedName>
        <fullName evidence="5">Alpha/beta hydrolase</fullName>
    </submittedName>
</protein>
<dbReference type="RefSeq" id="WP_126718474.1">
    <property type="nucleotide sequence ID" value="NZ_RWJF01000001.1"/>
</dbReference>
<dbReference type="PANTHER" id="PTHR48081">
    <property type="entry name" value="AB HYDROLASE SUPERFAMILY PROTEIN C4A8.06C"/>
    <property type="match status" value="1"/>
</dbReference>
<dbReference type="OrthoDB" id="9771666at2"/>
<evidence type="ECO:0000313" key="6">
    <source>
        <dbReference type="Proteomes" id="UP000274661"/>
    </source>
</evidence>
<sequence length="307" mass="32200">MRGSALLTLLLSAAFATTAGAQNGPPPSAPAAPPAEPDAIPLYGERTPGTAASENWVKFAGRDYAVRNVTRPTLTPVLPDPARATGAAAIVVPGGAFMILAMDHEGWQVAKALADRGIAAFVLKYRLVPTPVDEARAGAFMGEMLHREVADPMHGNLLGQSKAPDDALAAIALVRAQSARWKVDPARVGVIGFSAGAMTVRRVALGATPANRPAFVGYVYGPQDAEAVPRDAPPLFDAIAMDDELFPTKSFAIASAWQQAGRPVEVHGYARGHHGFGLGVPGTTTTMMIDEFTAWLATQGFLRKDAK</sequence>
<evidence type="ECO:0000313" key="5">
    <source>
        <dbReference type="EMBL" id="RST30641.1"/>
    </source>
</evidence>